<comment type="pathway">
    <text evidence="3">Bacterial outer membrane biogenesis; enterobacterial common antigen biosynthesis.</text>
</comment>
<dbReference type="RefSeq" id="WP_085069444.1">
    <property type="nucleotide sequence ID" value="NZ_CP019706.1"/>
</dbReference>
<comment type="cofactor">
    <cofactor evidence="3">
        <name>pyridoxal 5'-phosphate</name>
        <dbReference type="ChEBI" id="CHEBI:597326"/>
    </cofactor>
</comment>
<dbReference type="SUPFAM" id="SSF53383">
    <property type="entry name" value="PLP-dependent transferases"/>
    <property type="match status" value="1"/>
</dbReference>
<dbReference type="NCBIfam" id="TIGR02379">
    <property type="entry name" value="ECA_wecE"/>
    <property type="match status" value="1"/>
</dbReference>
<sequence>MIPFNAPPVVGTEVEYMQSAMSSGKLCGDGGFTRRCQQWLEQRFGSKKVLLTPSCTASLEMAALLINIQPGDEVIMPSYTFVSTANAFVLRGAKIVFVDVRPDTLNIDETRIEAAITEKTRAIVPVHYAGVACDMDAIMALARKYQLYVIEDAAQGVMSTYKGRALGSIGHIGCFSFHETKNYTAGGEGGATLINDSALVERAEIIREKGTNRSQFFRGQVDKYTWRDIGSSYLMSDLQAAYLWAQLEAATRINQQRLHLWQRYHDALKPVAARGRIELPGIPSDCEHNAHMFYIKLRDADDRAALINWLKEAEILAVFHYIPLHSSPAGEQFGRFAGEDRYTTVESERLLRLPLFYNLSDNNQSTVINSLLSFFS</sequence>
<dbReference type="Gene3D" id="3.40.640.10">
    <property type="entry name" value="Type I PLP-dependent aspartate aminotransferase-like (Major domain)"/>
    <property type="match status" value="1"/>
</dbReference>
<dbReference type="FunFam" id="3.40.640.10:FF:000037">
    <property type="entry name" value="dTDP-4-amino-4,6-dideoxygalactose transaminase"/>
    <property type="match status" value="1"/>
</dbReference>
<evidence type="ECO:0000256" key="1">
    <source>
        <dbReference type="ARBA" id="ARBA00022898"/>
    </source>
</evidence>
<protein>
    <recommendedName>
        <fullName evidence="3">dTDP-4-amino-4,6-dideoxygalactose transaminase</fullName>
        <ecNumber evidence="3">2.6.1.59</ecNumber>
    </recommendedName>
</protein>
<dbReference type="InterPro" id="IPR015421">
    <property type="entry name" value="PyrdxlP-dep_Trfase_major"/>
</dbReference>
<organism evidence="7 8">
    <name type="scientific">Pantoea alhagi</name>
    <dbReference type="NCBI Taxonomy" id="1891675"/>
    <lineage>
        <taxon>Bacteria</taxon>
        <taxon>Pseudomonadati</taxon>
        <taxon>Pseudomonadota</taxon>
        <taxon>Gammaproteobacteria</taxon>
        <taxon>Enterobacterales</taxon>
        <taxon>Erwiniaceae</taxon>
        <taxon>Pantoea</taxon>
    </lineage>
</organism>
<keyword evidence="1 3" id="KW-0663">Pyridoxal phosphate</keyword>
<feature type="active site" description="Proton acceptor" evidence="4">
    <location>
        <position position="181"/>
    </location>
</feature>
<evidence type="ECO:0000256" key="3">
    <source>
        <dbReference type="HAMAP-Rule" id="MF_02026"/>
    </source>
</evidence>
<dbReference type="GO" id="GO:0019180">
    <property type="term" value="F:dTDP-4-amino-4,6-dideoxygalactose transaminase activity"/>
    <property type="evidence" value="ECO:0007669"/>
    <property type="project" value="UniProtKB-UniRule"/>
</dbReference>
<proteinExistence type="inferred from homology"/>
<dbReference type="AlphaFoldDB" id="A0A1W6B4Q5"/>
<dbReference type="KEGG" id="palh:B1H58_08550"/>
<dbReference type="OrthoDB" id="9804264at2"/>
<dbReference type="STRING" id="1891675.B1H58_08550"/>
<evidence type="ECO:0000313" key="8">
    <source>
        <dbReference type="Proteomes" id="UP000192900"/>
    </source>
</evidence>
<dbReference type="InterPro" id="IPR000653">
    <property type="entry name" value="DegT/StrS_aminotransferase"/>
</dbReference>
<dbReference type="Pfam" id="PF01041">
    <property type="entry name" value="DegT_DnrJ_EryC1"/>
    <property type="match status" value="1"/>
</dbReference>
<dbReference type="GO" id="GO:0030170">
    <property type="term" value="F:pyridoxal phosphate binding"/>
    <property type="evidence" value="ECO:0007669"/>
    <property type="project" value="UniProtKB-UniRule"/>
</dbReference>
<dbReference type="InterPro" id="IPR015424">
    <property type="entry name" value="PyrdxlP-dep_Trfase"/>
</dbReference>
<evidence type="ECO:0000256" key="2">
    <source>
        <dbReference type="ARBA" id="ARBA00037999"/>
    </source>
</evidence>
<keyword evidence="8" id="KW-1185">Reference proteome</keyword>
<dbReference type="NCBIfam" id="NF008687">
    <property type="entry name" value="PRK11706.1"/>
    <property type="match status" value="1"/>
</dbReference>
<dbReference type="GO" id="GO:0009246">
    <property type="term" value="P:enterobacterial common antigen biosynthetic process"/>
    <property type="evidence" value="ECO:0007669"/>
    <property type="project" value="UniProtKB-UniRule"/>
</dbReference>
<dbReference type="PIRSF" id="PIRSF000390">
    <property type="entry name" value="PLP_StrS"/>
    <property type="match status" value="1"/>
</dbReference>
<dbReference type="PANTHER" id="PTHR30244">
    <property type="entry name" value="TRANSAMINASE"/>
    <property type="match status" value="1"/>
</dbReference>
<comment type="similarity">
    <text evidence="2 3 6">Belongs to the DegT/DnrJ/EryC1 family.</text>
</comment>
<dbReference type="InterPro" id="IPR015422">
    <property type="entry name" value="PyrdxlP-dep_Trfase_small"/>
</dbReference>
<dbReference type="CDD" id="cd00616">
    <property type="entry name" value="AHBA_syn"/>
    <property type="match status" value="1"/>
</dbReference>
<dbReference type="Gene3D" id="3.90.1150.10">
    <property type="entry name" value="Aspartate Aminotransferase, domain 1"/>
    <property type="match status" value="1"/>
</dbReference>
<reference evidence="7 8" key="1">
    <citation type="submission" date="2017-02" db="EMBL/GenBank/DDBJ databases">
        <title>Complete genome sequence of the drought resistance-promoting endophyte Pantoea alhagi LTYR-11Z.</title>
        <authorList>
            <person name="Zhang L."/>
        </authorList>
    </citation>
    <scope>NUCLEOTIDE SEQUENCE [LARGE SCALE GENOMIC DNA]</scope>
    <source>
        <strain evidence="7 8">LTYR-11Z</strain>
    </source>
</reference>
<dbReference type="InterPro" id="IPR032894">
    <property type="entry name" value="WecE"/>
</dbReference>
<name>A0A1W6B4Q5_9GAMM</name>
<dbReference type="HAMAP" id="MF_02026">
    <property type="entry name" value="WecE_RffA"/>
    <property type="match status" value="1"/>
</dbReference>
<comment type="function">
    <text evidence="3">Catalyzes the synthesis of dTDP-4-amino-4,6-dideoxy-D-galactose (dTDP-Fuc4N) from dTDP-4-keto-6-deoxy-D-glucose (dTDP-D-Glc4O) and L-glutamate.</text>
</comment>
<dbReference type="InterPro" id="IPR012749">
    <property type="entry name" value="WecE-like"/>
</dbReference>
<evidence type="ECO:0000256" key="6">
    <source>
        <dbReference type="RuleBase" id="RU004508"/>
    </source>
</evidence>
<dbReference type="PANTHER" id="PTHR30244:SF34">
    <property type="entry name" value="DTDP-4-AMINO-4,6-DIDEOXYGALACTOSE TRANSAMINASE"/>
    <property type="match status" value="1"/>
</dbReference>
<evidence type="ECO:0000256" key="5">
    <source>
        <dbReference type="PIRSR" id="PIRSR000390-2"/>
    </source>
</evidence>
<dbReference type="FunFam" id="3.90.1150.10:FF:000061">
    <property type="entry name" value="dTDP-4-amino-4,6-dideoxygalactose transaminase"/>
    <property type="match status" value="1"/>
</dbReference>
<feature type="modified residue" description="N6-(pyridoxal phosphate)lysine" evidence="3 5">
    <location>
        <position position="181"/>
    </location>
</feature>
<evidence type="ECO:0000256" key="4">
    <source>
        <dbReference type="PIRSR" id="PIRSR000390-1"/>
    </source>
</evidence>
<dbReference type="Proteomes" id="UP000192900">
    <property type="component" value="Chromosome"/>
</dbReference>
<dbReference type="EC" id="2.6.1.59" evidence="3"/>
<dbReference type="EMBL" id="CP019706">
    <property type="protein sequence ID" value="ARJ42072.1"/>
    <property type="molecule type" value="Genomic_DNA"/>
</dbReference>
<gene>
    <name evidence="3" type="primary">wecE</name>
    <name evidence="7" type="ORF">B1H58_08550</name>
</gene>
<accession>A0A1W6B4Q5</accession>
<comment type="catalytic activity">
    <reaction evidence="3">
        <text>dTDP-4-amino-4,6-dideoxy-alpha-D-galactose + 2-oxoglutarate = dTDP-4-dehydro-6-deoxy-alpha-D-glucose + L-glutamate</text>
        <dbReference type="Rhea" id="RHEA:10368"/>
        <dbReference type="ChEBI" id="CHEBI:16810"/>
        <dbReference type="ChEBI" id="CHEBI:29985"/>
        <dbReference type="ChEBI" id="CHEBI:57649"/>
        <dbReference type="ChEBI" id="CHEBI:68492"/>
        <dbReference type="EC" id="2.6.1.59"/>
    </reaction>
</comment>
<dbReference type="UniPathway" id="UPA00566"/>
<keyword evidence="3" id="KW-0808">Transferase</keyword>
<evidence type="ECO:0000313" key="7">
    <source>
        <dbReference type="EMBL" id="ARJ42072.1"/>
    </source>
</evidence>